<evidence type="ECO:0000256" key="2">
    <source>
        <dbReference type="ARBA" id="ARBA00022679"/>
    </source>
</evidence>
<accession>W0FLN0</accession>
<keyword evidence="3" id="KW-0677">Repeat</keyword>
<dbReference type="GO" id="GO:0016746">
    <property type="term" value="F:acyltransferase activity"/>
    <property type="evidence" value="ECO:0007669"/>
    <property type="project" value="UniProtKB-KW"/>
</dbReference>
<dbReference type="PROSITE" id="PS00101">
    <property type="entry name" value="HEXAPEP_TRANSFERASES"/>
    <property type="match status" value="1"/>
</dbReference>
<dbReference type="Gene3D" id="2.160.10.10">
    <property type="entry name" value="Hexapeptide repeat proteins"/>
    <property type="match status" value="1"/>
</dbReference>
<keyword evidence="4" id="KW-0012">Acyltransferase</keyword>
<dbReference type="AlphaFoldDB" id="W0FLN0"/>
<dbReference type="InterPro" id="IPR011004">
    <property type="entry name" value="Trimer_LpxA-like_sf"/>
</dbReference>
<sequence>MRRVRYYYDQIPKYDGIRRLLNKFLFKIWNTRLDQLSRKYHFQIPYDTEIGKGFYLAHFGRVIIHPKAVIGHNVNVSTGVVIGTQFRGKRKGAPQIGNYVWIGANAILVGNITIGNNVLIAPGAYVNFDVPDGSIVIGNPGLIRRSQGATLNYINNTILFDEYNVRSDGVS</sequence>
<evidence type="ECO:0000313" key="5">
    <source>
        <dbReference type="EMBL" id="AHF23880.1"/>
    </source>
</evidence>
<dbReference type="EMBL" id="KC246778">
    <property type="protein sequence ID" value="AHF23880.1"/>
    <property type="molecule type" value="Genomic_DNA"/>
</dbReference>
<organism evidence="5">
    <name type="scientific">uncultured bacterium Contig1759</name>
    <dbReference type="NCBI Taxonomy" id="1393502"/>
    <lineage>
        <taxon>Bacteria</taxon>
        <taxon>environmental samples</taxon>
    </lineage>
</organism>
<dbReference type="InterPro" id="IPR018357">
    <property type="entry name" value="Hexapep_transf_CS"/>
</dbReference>
<proteinExistence type="inferred from homology"/>
<dbReference type="CDD" id="cd03354">
    <property type="entry name" value="LbH_SAT"/>
    <property type="match status" value="1"/>
</dbReference>
<comment type="similarity">
    <text evidence="1">Belongs to the transferase hexapeptide repeat family.</text>
</comment>
<protein>
    <submittedName>
        <fullName evidence="5">Colanic acid O-acetyltransferase II</fullName>
    </submittedName>
</protein>
<dbReference type="InterPro" id="IPR001451">
    <property type="entry name" value="Hexapep"/>
</dbReference>
<dbReference type="PANTHER" id="PTHR42811">
    <property type="entry name" value="SERINE ACETYLTRANSFERASE"/>
    <property type="match status" value="1"/>
</dbReference>
<evidence type="ECO:0000256" key="3">
    <source>
        <dbReference type="ARBA" id="ARBA00022737"/>
    </source>
</evidence>
<evidence type="ECO:0000256" key="4">
    <source>
        <dbReference type="ARBA" id="ARBA00023315"/>
    </source>
</evidence>
<evidence type="ECO:0000256" key="1">
    <source>
        <dbReference type="ARBA" id="ARBA00007274"/>
    </source>
</evidence>
<dbReference type="Pfam" id="PF00132">
    <property type="entry name" value="Hexapep"/>
    <property type="match status" value="1"/>
</dbReference>
<reference evidence="5" key="1">
    <citation type="journal article" date="2013" name="PLoS ONE">
        <title>Metagenomic insights into the carbohydrate-active enzymes carried by the microorganisms adhering to solid digesta in the rumen of cows.</title>
        <authorList>
            <person name="Wang L."/>
            <person name="Hatem A."/>
            <person name="Catalyurek U.V."/>
            <person name="Morrison M."/>
            <person name="Yu Z."/>
        </authorList>
    </citation>
    <scope>NUCLEOTIDE SEQUENCE</scope>
</reference>
<dbReference type="InterPro" id="IPR045304">
    <property type="entry name" value="LbH_SAT"/>
</dbReference>
<dbReference type="SUPFAM" id="SSF51161">
    <property type="entry name" value="Trimeric LpxA-like enzymes"/>
    <property type="match status" value="1"/>
</dbReference>
<name>W0FLN0_9BACT</name>
<keyword evidence="2 5" id="KW-0808">Transferase</keyword>